<dbReference type="PANTHER" id="PTHR24256">
    <property type="entry name" value="TRYPTASE-RELATED"/>
    <property type="match status" value="1"/>
</dbReference>
<dbReference type="InterPro" id="IPR043504">
    <property type="entry name" value="Peptidase_S1_PA_chymotrypsin"/>
</dbReference>
<comment type="similarity">
    <text evidence="4">Belongs to the peptidase S1 family. CLIP subfamily.</text>
</comment>
<dbReference type="InterPro" id="IPR051487">
    <property type="entry name" value="Ser/Thr_Proteases_Immune/Dev"/>
</dbReference>
<reference evidence="8" key="1">
    <citation type="submission" date="2017-11" db="EMBL/GenBank/DDBJ databases">
        <title>The sensing device of the deep-sea amphipod.</title>
        <authorList>
            <person name="Kobayashi H."/>
            <person name="Nagahama T."/>
            <person name="Arai W."/>
            <person name="Sasagawa Y."/>
            <person name="Umeda M."/>
            <person name="Hayashi T."/>
            <person name="Nikaido I."/>
            <person name="Watanabe H."/>
            <person name="Oguri K."/>
            <person name="Kitazato H."/>
            <person name="Fujioka K."/>
            <person name="Kido Y."/>
            <person name="Takami H."/>
        </authorList>
    </citation>
    <scope>NUCLEOTIDE SEQUENCE</scope>
    <source>
        <tissue evidence="8">Whole body</tissue>
    </source>
</reference>
<dbReference type="GO" id="GO:0006508">
    <property type="term" value="P:proteolysis"/>
    <property type="evidence" value="ECO:0007669"/>
    <property type="project" value="UniProtKB-KW"/>
</dbReference>
<organism evidence="7">
    <name type="scientific">Hirondellea gigas</name>
    <dbReference type="NCBI Taxonomy" id="1518452"/>
    <lineage>
        <taxon>Eukaryota</taxon>
        <taxon>Metazoa</taxon>
        <taxon>Ecdysozoa</taxon>
        <taxon>Arthropoda</taxon>
        <taxon>Crustacea</taxon>
        <taxon>Multicrustacea</taxon>
        <taxon>Malacostraca</taxon>
        <taxon>Eumalacostraca</taxon>
        <taxon>Peracarida</taxon>
        <taxon>Amphipoda</taxon>
        <taxon>Amphilochidea</taxon>
        <taxon>Lysianassida</taxon>
        <taxon>Lysianassidira</taxon>
        <taxon>Lysianassoidea</taxon>
        <taxon>Lysianassidae</taxon>
        <taxon>Hirondellea</taxon>
    </lineage>
</organism>
<keyword evidence="7" id="KW-0645">Protease</keyword>
<dbReference type="PRINTS" id="PR00722">
    <property type="entry name" value="CHYMOTRYPSIN"/>
</dbReference>
<dbReference type="InterPro" id="IPR018114">
    <property type="entry name" value="TRYPSIN_HIS"/>
</dbReference>
<feature type="chain" id="PRO_5033765262" evidence="5">
    <location>
        <begin position="36"/>
        <end position="350"/>
    </location>
</feature>
<dbReference type="InterPro" id="IPR001254">
    <property type="entry name" value="Trypsin_dom"/>
</dbReference>
<dbReference type="Pfam" id="PF00089">
    <property type="entry name" value="Trypsin"/>
    <property type="match status" value="1"/>
</dbReference>
<accession>A0A2P2IC67</accession>
<evidence type="ECO:0000313" key="8">
    <source>
        <dbReference type="EMBL" id="LAC25872.1"/>
    </source>
</evidence>
<dbReference type="EMBL" id="IACF01006021">
    <property type="protein sequence ID" value="LAB71604.1"/>
    <property type="molecule type" value="mRNA"/>
</dbReference>
<keyword evidence="2" id="KW-0964">Secreted</keyword>
<evidence type="ECO:0000313" key="7">
    <source>
        <dbReference type="EMBL" id="LAB71604.1"/>
    </source>
</evidence>
<comment type="subcellular location">
    <subcellularLocation>
        <location evidence="1">Secreted</location>
    </subcellularLocation>
</comment>
<keyword evidence="3" id="KW-1015">Disulfide bond</keyword>
<sequence>MNIIFKVPALERPSQLRRVLILLLTTQVFLSSTLAQGVSRNEFGCHCMEYWTCITSGGQPYSYCGLSASSVCCFVPFNAKPVGILPRLRRTKTCGKKGSDGKKEGQAEMFEWPWHAAVLESKQDLYVCGASLLDEMWVLTAAHCVDDYLPYNTENGAVLKARLGEYDVSTTAEPLRHEEYAIQRIVLHPKFDNATLVNDIALLELKTAARRRENIDAVCMPKKNDFKEGSKANCYVTGWGRKDENSEHSVVLKEINVPLWNNPSCQNALRRQFGPGYHLPRTAICAGAEGRDACDGDGGGPLVCEKAGHWYQVGVVSFGIGCGQRNVPGVYTRVASYESWIKETVGHTHP</sequence>
<dbReference type="PROSITE" id="PS00134">
    <property type="entry name" value="TRYPSIN_HIS"/>
    <property type="match status" value="1"/>
</dbReference>
<protein>
    <submittedName>
        <fullName evidence="7 8">Serine protease 52-like</fullName>
    </submittedName>
</protein>
<proteinExistence type="evidence at transcript level"/>
<dbReference type="FunFam" id="2.40.10.10:FF:000038">
    <property type="entry name" value="Serine protease"/>
    <property type="match status" value="1"/>
</dbReference>
<keyword evidence="5" id="KW-0732">Signal</keyword>
<dbReference type="SUPFAM" id="SSF50494">
    <property type="entry name" value="Trypsin-like serine proteases"/>
    <property type="match status" value="1"/>
</dbReference>
<dbReference type="EMBL" id="IACT01006748">
    <property type="protein sequence ID" value="LAC25872.1"/>
    <property type="molecule type" value="mRNA"/>
</dbReference>
<dbReference type="Gene3D" id="2.40.10.10">
    <property type="entry name" value="Trypsin-like serine proteases"/>
    <property type="match status" value="2"/>
</dbReference>
<feature type="domain" description="Peptidase S1" evidence="6">
    <location>
        <begin position="98"/>
        <end position="346"/>
    </location>
</feature>
<dbReference type="CDD" id="cd00190">
    <property type="entry name" value="Tryp_SPc"/>
    <property type="match status" value="1"/>
</dbReference>
<evidence type="ECO:0000256" key="4">
    <source>
        <dbReference type="ARBA" id="ARBA00024195"/>
    </source>
</evidence>
<dbReference type="InterPro" id="IPR009003">
    <property type="entry name" value="Peptidase_S1_PA"/>
</dbReference>
<evidence type="ECO:0000256" key="5">
    <source>
        <dbReference type="SAM" id="SignalP"/>
    </source>
</evidence>
<dbReference type="SMART" id="SM00020">
    <property type="entry name" value="Tryp_SPc"/>
    <property type="match status" value="1"/>
</dbReference>
<dbReference type="PROSITE" id="PS50240">
    <property type="entry name" value="TRYPSIN_DOM"/>
    <property type="match status" value="1"/>
</dbReference>
<dbReference type="InterPro" id="IPR001314">
    <property type="entry name" value="Peptidase_S1A"/>
</dbReference>
<evidence type="ECO:0000256" key="2">
    <source>
        <dbReference type="ARBA" id="ARBA00022525"/>
    </source>
</evidence>
<dbReference type="GO" id="GO:0005576">
    <property type="term" value="C:extracellular region"/>
    <property type="evidence" value="ECO:0007669"/>
    <property type="project" value="UniProtKB-SubCell"/>
</dbReference>
<feature type="signal peptide" evidence="5">
    <location>
        <begin position="1"/>
        <end position="35"/>
    </location>
</feature>
<dbReference type="GO" id="GO:0004252">
    <property type="term" value="F:serine-type endopeptidase activity"/>
    <property type="evidence" value="ECO:0007669"/>
    <property type="project" value="InterPro"/>
</dbReference>
<dbReference type="AlphaFoldDB" id="A0A2P2IC67"/>
<evidence type="ECO:0000259" key="6">
    <source>
        <dbReference type="PROSITE" id="PS50240"/>
    </source>
</evidence>
<reference evidence="7" key="2">
    <citation type="journal article" date="2018" name="Biosci. Biotechnol. Biochem.">
        <title>Polysaccharide hydrolase of the hadal zone amphipods Hirondellea gigas.</title>
        <authorList>
            <person name="Kobayashi H."/>
            <person name="Nagahama T."/>
            <person name="Arai W."/>
            <person name="Sasagawa Y."/>
            <person name="Umeda M."/>
            <person name="Hayashi T."/>
            <person name="Nikaido I."/>
            <person name="Watanabe H."/>
            <person name="Oguri K."/>
            <person name="Kitazato H."/>
            <person name="Fujioka K."/>
            <person name="Kido Y."/>
            <person name="Takami H."/>
        </authorList>
    </citation>
    <scope>NUCLEOTIDE SEQUENCE</scope>
    <source>
        <tissue evidence="7">Whole body</tissue>
    </source>
</reference>
<keyword evidence="7" id="KW-0378">Hydrolase</keyword>
<evidence type="ECO:0000256" key="1">
    <source>
        <dbReference type="ARBA" id="ARBA00004613"/>
    </source>
</evidence>
<evidence type="ECO:0000256" key="3">
    <source>
        <dbReference type="ARBA" id="ARBA00023157"/>
    </source>
</evidence>
<name>A0A2P2IC67_9CRUS</name>